<keyword evidence="1" id="KW-0732">Signal</keyword>
<evidence type="ECO:0008006" key="4">
    <source>
        <dbReference type="Google" id="ProtNLM"/>
    </source>
</evidence>
<keyword evidence="2" id="KW-0614">Plasmid</keyword>
<proteinExistence type="predicted"/>
<sequence>MPCSCRSLIALLSTPLQGAGGCCAASSHLQATKLADALLRLMVDFVRLPIALVRRAGQARVYAPWE</sequence>
<dbReference type="PROSITE" id="PS51257">
    <property type="entry name" value="PROKAR_LIPOPROTEIN"/>
    <property type="match status" value="1"/>
</dbReference>
<evidence type="ECO:0000313" key="3">
    <source>
        <dbReference type="Proteomes" id="UP000019443"/>
    </source>
</evidence>
<feature type="signal peptide" evidence="1">
    <location>
        <begin position="1"/>
        <end position="18"/>
    </location>
</feature>
<dbReference type="KEGG" id="rhl:LPU83_pLPU83c_0473"/>
<evidence type="ECO:0000256" key="1">
    <source>
        <dbReference type="SAM" id="SignalP"/>
    </source>
</evidence>
<dbReference type="PATRIC" id="fig|348824.6.peg.5206"/>
<keyword evidence="3" id="KW-1185">Reference proteome</keyword>
<dbReference type="EMBL" id="HG916854">
    <property type="protein sequence ID" value="CDM61035.1"/>
    <property type="molecule type" value="Genomic_DNA"/>
</dbReference>
<name>W6RLB6_9HYPH</name>
<geneLocation type="plasmid" evidence="2 3">
    <name>pLPU83c</name>
</geneLocation>
<accession>W6RLB6</accession>
<dbReference type="HOGENOM" id="CLU_2828306_0_0_5"/>
<reference evidence="2" key="1">
    <citation type="submission" date="2013-11" db="EMBL/GenBank/DDBJ databases">
        <title>Draft genome sequence of the broad-host-range Rhizobium sp. LPU83 strain, a member of the low-genetic diversity Oregon-like Rhizobium sp. group.</title>
        <authorList>
            <person name="Wibberg D."/>
            <person name="Puehler A."/>
            <person name="Schlueter A."/>
        </authorList>
    </citation>
    <scope>NUCLEOTIDE SEQUENCE [LARGE SCALE GENOMIC DNA]</scope>
    <source>
        <strain evidence="2">LPU83</strain>
        <plasmid evidence="2">pLPU83c</plasmid>
    </source>
</reference>
<evidence type="ECO:0000313" key="2">
    <source>
        <dbReference type="EMBL" id="CDM61035.1"/>
    </source>
</evidence>
<dbReference type="AlphaFoldDB" id="W6RLB6"/>
<gene>
    <name evidence="2" type="ORF">LPU83_pLPU83c_0473</name>
</gene>
<organism evidence="2 3">
    <name type="scientific">Rhizobium favelukesii</name>
    <dbReference type="NCBI Taxonomy" id="348824"/>
    <lineage>
        <taxon>Bacteria</taxon>
        <taxon>Pseudomonadati</taxon>
        <taxon>Pseudomonadota</taxon>
        <taxon>Alphaproteobacteria</taxon>
        <taxon>Hyphomicrobiales</taxon>
        <taxon>Rhizobiaceae</taxon>
        <taxon>Rhizobium/Agrobacterium group</taxon>
        <taxon>Rhizobium</taxon>
    </lineage>
</organism>
<dbReference type="Proteomes" id="UP000019443">
    <property type="component" value="Plasmid pLPU83c"/>
</dbReference>
<feature type="chain" id="PRO_5004883081" description="Secreted protein" evidence="1">
    <location>
        <begin position="19"/>
        <end position="66"/>
    </location>
</feature>
<protein>
    <recommendedName>
        <fullName evidence="4">Secreted protein</fullName>
    </recommendedName>
</protein>